<reference evidence="6 7" key="1">
    <citation type="submission" date="2020-09" db="EMBL/GenBank/DDBJ databases">
        <title>Marinomonas sp. nov., isolated from the cysticercosis algae of Qingdao, China.</title>
        <authorList>
            <person name="Sun X."/>
        </authorList>
    </citation>
    <scope>NUCLEOTIDE SEQUENCE [LARGE SCALE GENOMIC DNA]</scope>
    <source>
        <strain evidence="6 7">SM2066</strain>
    </source>
</reference>
<protein>
    <submittedName>
        <fullName evidence="6">GFA family protein</fullName>
    </submittedName>
</protein>
<dbReference type="PANTHER" id="PTHR33337:SF40">
    <property type="entry name" value="CENP-V_GFA DOMAIN-CONTAINING PROTEIN-RELATED"/>
    <property type="match status" value="1"/>
</dbReference>
<proteinExistence type="inferred from homology"/>
<name>A0ABR8NZB3_9GAMM</name>
<dbReference type="PROSITE" id="PS51891">
    <property type="entry name" value="CENP_V_GFA"/>
    <property type="match status" value="1"/>
</dbReference>
<dbReference type="InterPro" id="IPR006913">
    <property type="entry name" value="CENP-V/GFA"/>
</dbReference>
<keyword evidence="7" id="KW-1185">Reference proteome</keyword>
<keyword evidence="2" id="KW-0479">Metal-binding</keyword>
<dbReference type="Gene3D" id="3.90.1590.10">
    <property type="entry name" value="glutathione-dependent formaldehyde- activating enzyme (gfa)"/>
    <property type="match status" value="1"/>
</dbReference>
<evidence type="ECO:0000313" key="7">
    <source>
        <dbReference type="Proteomes" id="UP000604161"/>
    </source>
</evidence>
<evidence type="ECO:0000256" key="4">
    <source>
        <dbReference type="ARBA" id="ARBA00023239"/>
    </source>
</evidence>
<organism evidence="6 7">
    <name type="scientific">Marinomonas colpomeniae</name>
    <dbReference type="NCBI Taxonomy" id="2774408"/>
    <lineage>
        <taxon>Bacteria</taxon>
        <taxon>Pseudomonadati</taxon>
        <taxon>Pseudomonadota</taxon>
        <taxon>Gammaproteobacteria</taxon>
        <taxon>Oceanospirillales</taxon>
        <taxon>Oceanospirillaceae</taxon>
        <taxon>Marinomonas</taxon>
    </lineage>
</organism>
<evidence type="ECO:0000256" key="2">
    <source>
        <dbReference type="ARBA" id="ARBA00022723"/>
    </source>
</evidence>
<dbReference type="InterPro" id="IPR011057">
    <property type="entry name" value="Mss4-like_sf"/>
</dbReference>
<dbReference type="PANTHER" id="PTHR33337">
    <property type="entry name" value="GFA DOMAIN-CONTAINING PROTEIN"/>
    <property type="match status" value="1"/>
</dbReference>
<dbReference type="Proteomes" id="UP000604161">
    <property type="component" value="Unassembled WGS sequence"/>
</dbReference>
<evidence type="ECO:0000256" key="3">
    <source>
        <dbReference type="ARBA" id="ARBA00022833"/>
    </source>
</evidence>
<comment type="similarity">
    <text evidence="1">Belongs to the Gfa family.</text>
</comment>
<keyword evidence="3" id="KW-0862">Zinc</keyword>
<dbReference type="SUPFAM" id="SSF51316">
    <property type="entry name" value="Mss4-like"/>
    <property type="match status" value="1"/>
</dbReference>
<keyword evidence="4" id="KW-0456">Lyase</keyword>
<dbReference type="EMBL" id="JACYFC010000003">
    <property type="protein sequence ID" value="MBD5771389.1"/>
    <property type="molecule type" value="Genomic_DNA"/>
</dbReference>
<comment type="caution">
    <text evidence="6">The sequence shown here is derived from an EMBL/GenBank/DDBJ whole genome shotgun (WGS) entry which is preliminary data.</text>
</comment>
<evidence type="ECO:0000259" key="5">
    <source>
        <dbReference type="PROSITE" id="PS51891"/>
    </source>
</evidence>
<evidence type="ECO:0000313" key="6">
    <source>
        <dbReference type="EMBL" id="MBD5771389.1"/>
    </source>
</evidence>
<accession>A0ABR8NZB3</accession>
<feature type="domain" description="CENP-V/GFA" evidence="5">
    <location>
        <begin position="2"/>
        <end position="128"/>
    </location>
</feature>
<evidence type="ECO:0000256" key="1">
    <source>
        <dbReference type="ARBA" id="ARBA00005495"/>
    </source>
</evidence>
<dbReference type="Pfam" id="PF04828">
    <property type="entry name" value="GFA"/>
    <property type="match status" value="1"/>
</dbReference>
<sequence length="135" mass="15199">MYLGRCLCGEVEIKINGDITDIIHCHCSLCRKNSGTAYATNGFIQSSEFEFVSGEKSLSLFSLKPGRSRHFCSKCGSPVYSSNDQDPTRFRIRLGILDSDIKERPISHNFVSSKANWDDIDADLPRYDTAEPSRR</sequence>
<gene>
    <name evidence="6" type="ORF">IF202_10045</name>
</gene>
<dbReference type="RefSeq" id="WP_191594774.1">
    <property type="nucleotide sequence ID" value="NZ_JACYFC010000003.1"/>
</dbReference>